<evidence type="ECO:0000313" key="3">
    <source>
        <dbReference type="Proteomes" id="UP000287033"/>
    </source>
</evidence>
<dbReference type="AlphaFoldDB" id="A0A401TDR5"/>
<feature type="region of interest" description="Disordered" evidence="1">
    <location>
        <begin position="1"/>
        <end position="78"/>
    </location>
</feature>
<comment type="caution">
    <text evidence="2">The sequence shown here is derived from an EMBL/GenBank/DDBJ whole genome shotgun (WGS) entry which is preliminary data.</text>
</comment>
<reference evidence="2 3" key="1">
    <citation type="journal article" date="2018" name="Nat. Ecol. Evol.">
        <title>Shark genomes provide insights into elasmobranch evolution and the origin of vertebrates.</title>
        <authorList>
            <person name="Hara Y"/>
            <person name="Yamaguchi K"/>
            <person name="Onimaru K"/>
            <person name="Kadota M"/>
            <person name="Koyanagi M"/>
            <person name="Keeley SD"/>
            <person name="Tatsumi K"/>
            <person name="Tanaka K"/>
            <person name="Motone F"/>
            <person name="Kageyama Y"/>
            <person name="Nozu R"/>
            <person name="Adachi N"/>
            <person name="Nishimura O"/>
            <person name="Nakagawa R"/>
            <person name="Tanegashima C"/>
            <person name="Kiyatake I"/>
            <person name="Matsumoto R"/>
            <person name="Murakumo K"/>
            <person name="Nishida K"/>
            <person name="Terakita A"/>
            <person name="Kuratani S"/>
            <person name="Sato K"/>
            <person name="Hyodo S Kuraku.S."/>
        </authorList>
    </citation>
    <scope>NUCLEOTIDE SEQUENCE [LARGE SCALE GENOMIC DNA]</scope>
</reference>
<organism evidence="2 3">
    <name type="scientific">Chiloscyllium punctatum</name>
    <name type="common">Brownbanded bambooshark</name>
    <name type="synonym">Hemiscyllium punctatum</name>
    <dbReference type="NCBI Taxonomy" id="137246"/>
    <lineage>
        <taxon>Eukaryota</taxon>
        <taxon>Metazoa</taxon>
        <taxon>Chordata</taxon>
        <taxon>Craniata</taxon>
        <taxon>Vertebrata</taxon>
        <taxon>Chondrichthyes</taxon>
        <taxon>Elasmobranchii</taxon>
        <taxon>Galeomorphii</taxon>
        <taxon>Galeoidea</taxon>
        <taxon>Orectolobiformes</taxon>
        <taxon>Hemiscylliidae</taxon>
        <taxon>Chiloscyllium</taxon>
    </lineage>
</organism>
<accession>A0A401TDR5</accession>
<protein>
    <submittedName>
        <fullName evidence="2">Uncharacterized protein</fullName>
    </submittedName>
</protein>
<dbReference type="EMBL" id="BEZZ01048373">
    <property type="protein sequence ID" value="GCC40778.1"/>
    <property type="molecule type" value="Genomic_DNA"/>
</dbReference>
<proteinExistence type="predicted"/>
<sequence length="151" mass="16059">MYPRRRHGRAGPPPPTNRGRASPGRDVTGGRRPRLPGAPIGRPRACVTRAPREARPHPPWDQSAPPFQPRPPAGRACSVEATAAHARCPPPPPYVRHLSYWRRPLQPFPAKGSFSPPGAPSPAGGGGGCTRQFAPPTRPADPRANSGPPNP</sequence>
<name>A0A401TDR5_CHIPU</name>
<dbReference type="Proteomes" id="UP000287033">
    <property type="component" value="Unassembled WGS sequence"/>
</dbReference>
<gene>
    <name evidence="2" type="ORF">chiPu_0024896</name>
</gene>
<evidence type="ECO:0000256" key="1">
    <source>
        <dbReference type="SAM" id="MobiDB-lite"/>
    </source>
</evidence>
<feature type="region of interest" description="Disordered" evidence="1">
    <location>
        <begin position="105"/>
        <end position="151"/>
    </location>
</feature>
<keyword evidence="3" id="KW-1185">Reference proteome</keyword>
<evidence type="ECO:0000313" key="2">
    <source>
        <dbReference type="EMBL" id="GCC40778.1"/>
    </source>
</evidence>